<name>A0A644F6L7_GIAIC</name>
<evidence type="ECO:0000256" key="6">
    <source>
        <dbReference type="SAM" id="Phobius"/>
    </source>
</evidence>
<accession>A0A644F6L7</accession>
<reference evidence="8 9" key="1">
    <citation type="journal article" date="2007" name="Science">
        <title>Genomic minimalism in the early diverging intestinal parasite Giardia lamblia.</title>
        <authorList>
            <person name="Morrison H.G."/>
            <person name="McArthur A.G."/>
            <person name="Gillin F.D."/>
            <person name="Aley S.B."/>
            <person name="Adam R.D."/>
            <person name="Olsen G.J."/>
            <person name="Best A.A."/>
            <person name="Cande W.Z."/>
            <person name="Chen F."/>
            <person name="Cipriano M.J."/>
            <person name="Davids B.J."/>
            <person name="Dawson S.C."/>
            <person name="Elmendorf H.G."/>
            <person name="Hehl A.B."/>
            <person name="Holder M.E."/>
            <person name="Huse S.M."/>
            <person name="Kim U.U."/>
            <person name="Lasek-Nesselquist E."/>
            <person name="Manning G."/>
            <person name="Nigam A."/>
            <person name="Nixon J.E."/>
            <person name="Palm D."/>
            <person name="Passamaneck N.E."/>
            <person name="Prabhu A."/>
            <person name="Reich C.I."/>
            <person name="Reiner D.S."/>
            <person name="Samuelson J."/>
            <person name="Svard S.G."/>
            <person name="Sogin M.L."/>
        </authorList>
    </citation>
    <scope>NUCLEOTIDE SEQUENCE [LARGE SCALE GENOMIC DNA]</scope>
    <source>
        <strain evidence="9">ATCC 50803 / WB clone C6</strain>
        <strain evidence="8">WB C6</strain>
    </source>
</reference>
<evidence type="ECO:0000256" key="2">
    <source>
        <dbReference type="ARBA" id="ARBA00022692"/>
    </source>
</evidence>
<keyword evidence="2 6" id="KW-0812">Transmembrane</keyword>
<dbReference type="SUPFAM" id="SSF144091">
    <property type="entry name" value="Rhomboid-like"/>
    <property type="match status" value="1"/>
</dbReference>
<gene>
    <name evidence="8" type="ORF">GL50803_0017350</name>
    <name evidence="7" type="ORF">GL50803_00d17350</name>
</gene>
<evidence type="ECO:0000256" key="1">
    <source>
        <dbReference type="ARBA" id="ARBA00004141"/>
    </source>
</evidence>
<feature type="transmembrane region" description="Helical" evidence="6">
    <location>
        <begin position="153"/>
        <end position="171"/>
    </location>
</feature>
<sequence>MQPDDPPARPAGCCHRFGAALLAMPRCALCLLALELLAGLSLSLASLAGGFQAAIWLSINMERAYKDLELWRLVSAPVLPESVFQGALFALIGWNSAFLLERTVGWKVFLGLLAFAVPCVSLLTSALTALLALTPGLRDVPYFAAQWTSNANMGPGPLLVFLTIMGIRLSGHKSFTCCFRCPIPAWGVILVTVLMAQVMLYPPWEGVPYTLSGVVAAYVLPRRAFRRPLSPEDEALVASEDGPEDVRPTETLPPPAEEFRGRGRSL</sequence>
<dbReference type="InterPro" id="IPR035952">
    <property type="entry name" value="Rhomboid-like_sf"/>
</dbReference>
<feature type="transmembrane region" description="Helical" evidence="6">
    <location>
        <begin position="183"/>
        <end position="200"/>
    </location>
</feature>
<evidence type="ECO:0000313" key="8">
    <source>
        <dbReference type="EMBL" id="KAE8304279.1"/>
    </source>
</evidence>
<reference evidence="8" key="2">
    <citation type="submission" date="2019-07" db="EMBL/GenBank/DDBJ databases">
        <title>New Giardia intestinalis WB genome in near-complete chromosomes.</title>
        <authorList>
            <person name="Xu F."/>
            <person name="Jex A."/>
            <person name="Svard S.G."/>
        </authorList>
    </citation>
    <scope>NUCLEOTIDE SEQUENCE</scope>
    <source>
        <strain evidence="8">WB C6</strain>
    </source>
</reference>
<evidence type="ECO:0000313" key="7">
    <source>
        <dbReference type="EMBL" id="KAE8304268.1"/>
    </source>
</evidence>
<evidence type="ECO:0000256" key="5">
    <source>
        <dbReference type="SAM" id="MobiDB-lite"/>
    </source>
</evidence>
<evidence type="ECO:0000313" key="9">
    <source>
        <dbReference type="Proteomes" id="UP000001548"/>
    </source>
</evidence>
<dbReference type="EMBL" id="AACB03000002">
    <property type="protein sequence ID" value="KAE8304268.1"/>
    <property type="molecule type" value="Genomic_DNA"/>
</dbReference>
<feature type="transmembrane region" description="Helical" evidence="6">
    <location>
        <begin position="29"/>
        <end position="59"/>
    </location>
</feature>
<comment type="caution">
    <text evidence="8">The sequence shown here is derived from an EMBL/GenBank/DDBJ whole genome shotgun (WGS) entry which is preliminary data.</text>
</comment>
<feature type="transmembrane region" description="Helical" evidence="6">
    <location>
        <begin position="112"/>
        <end position="133"/>
    </location>
</feature>
<organism evidence="8 9">
    <name type="scientific">Giardia intestinalis (strain ATCC 50803 / WB clone C6)</name>
    <name type="common">Giardia lamblia</name>
    <dbReference type="NCBI Taxonomy" id="184922"/>
    <lineage>
        <taxon>Eukaryota</taxon>
        <taxon>Metamonada</taxon>
        <taxon>Diplomonadida</taxon>
        <taxon>Hexamitidae</taxon>
        <taxon>Giardiinae</taxon>
        <taxon>Giardia</taxon>
    </lineage>
</organism>
<dbReference type="Proteomes" id="UP000001548">
    <property type="component" value="Unassembled WGS sequence"/>
</dbReference>
<evidence type="ECO:0000256" key="4">
    <source>
        <dbReference type="ARBA" id="ARBA00023136"/>
    </source>
</evidence>
<proteinExistence type="predicted"/>
<comment type="subcellular location">
    <subcellularLocation>
        <location evidence="1">Membrane</location>
        <topology evidence="1">Multi-pass membrane protein</topology>
    </subcellularLocation>
</comment>
<feature type="transmembrane region" description="Helical" evidence="6">
    <location>
        <begin position="79"/>
        <end position="100"/>
    </location>
</feature>
<dbReference type="GO" id="GO:0016020">
    <property type="term" value="C:membrane"/>
    <property type="evidence" value="ECO:0007669"/>
    <property type="project" value="UniProtKB-SubCell"/>
</dbReference>
<dbReference type="InParanoid" id="A0A644F6L7"/>
<dbReference type="AlphaFoldDB" id="A0A644F6L7"/>
<evidence type="ECO:0000256" key="3">
    <source>
        <dbReference type="ARBA" id="ARBA00022989"/>
    </source>
</evidence>
<feature type="compositionally biased region" description="Basic and acidic residues" evidence="5">
    <location>
        <begin position="257"/>
        <end position="266"/>
    </location>
</feature>
<dbReference type="EMBL" id="AACB03000002">
    <property type="protein sequence ID" value="KAE8304279.1"/>
    <property type="molecule type" value="Genomic_DNA"/>
</dbReference>
<feature type="region of interest" description="Disordered" evidence="5">
    <location>
        <begin position="233"/>
        <end position="266"/>
    </location>
</feature>
<keyword evidence="9" id="KW-1185">Reference proteome</keyword>
<keyword evidence="4 6" id="KW-0472">Membrane</keyword>
<protein>
    <submittedName>
        <fullName evidence="8">Uncharacterized protein</fullName>
    </submittedName>
</protein>
<keyword evidence="3 6" id="KW-1133">Transmembrane helix</keyword>